<evidence type="ECO:0000256" key="1">
    <source>
        <dbReference type="ARBA" id="ARBA00011063"/>
    </source>
</evidence>
<dbReference type="InterPro" id="IPR050438">
    <property type="entry name" value="LMW_PTPase"/>
</dbReference>
<feature type="domain" description="Phosphotyrosine protein phosphatase I" evidence="6">
    <location>
        <begin position="8"/>
        <end position="149"/>
    </location>
</feature>
<dbReference type="EMBL" id="BSDE01000008">
    <property type="protein sequence ID" value="GLH74825.1"/>
    <property type="molecule type" value="Genomic_DNA"/>
</dbReference>
<evidence type="ECO:0000259" key="6">
    <source>
        <dbReference type="SMART" id="SM00226"/>
    </source>
</evidence>
<organism evidence="7 8">
    <name type="scientific">Geothrix limicola</name>
    <dbReference type="NCBI Taxonomy" id="2927978"/>
    <lineage>
        <taxon>Bacteria</taxon>
        <taxon>Pseudomonadati</taxon>
        <taxon>Acidobacteriota</taxon>
        <taxon>Holophagae</taxon>
        <taxon>Holophagales</taxon>
        <taxon>Holophagaceae</taxon>
        <taxon>Geothrix</taxon>
    </lineage>
</organism>
<dbReference type="Gene3D" id="3.40.50.2300">
    <property type="match status" value="1"/>
</dbReference>
<reference evidence="7 8" key="1">
    <citation type="journal article" date="2023" name="Antonie Van Leeuwenhoek">
        <title>Mesoterricola silvestris gen. nov., sp. nov., Mesoterricola sediminis sp. nov., Geothrix oryzae sp. nov., Geothrix edaphica sp. nov., Geothrix rubra sp. nov., and Geothrix limicola sp. nov., six novel members of Acidobacteriota isolated from soils.</title>
        <authorList>
            <person name="Itoh H."/>
            <person name="Sugisawa Y."/>
            <person name="Mise K."/>
            <person name="Xu Z."/>
            <person name="Kuniyasu M."/>
            <person name="Ushijima N."/>
            <person name="Kawano K."/>
            <person name="Kobayashi E."/>
            <person name="Shiratori Y."/>
            <person name="Masuda Y."/>
            <person name="Senoo K."/>
        </authorList>
    </citation>
    <scope>NUCLEOTIDE SEQUENCE [LARGE SCALE GENOMIC DNA]</scope>
    <source>
        <strain evidence="7 8">Red804</strain>
    </source>
</reference>
<dbReference type="EC" id="3.1.3.48" evidence="2"/>
<dbReference type="PRINTS" id="PR00719">
    <property type="entry name" value="LMWPTPASE"/>
</dbReference>
<keyword evidence="8" id="KW-1185">Reference proteome</keyword>
<dbReference type="InterPro" id="IPR017867">
    <property type="entry name" value="Tyr_phospatase_low_mol_wt"/>
</dbReference>
<gene>
    <name evidence="7" type="ORF">GETHLI_33270</name>
</gene>
<accession>A0ABQ5QL65</accession>
<name>A0ABQ5QL65_9BACT</name>
<evidence type="ECO:0000256" key="4">
    <source>
        <dbReference type="ARBA" id="ARBA00022912"/>
    </source>
</evidence>
<evidence type="ECO:0000256" key="3">
    <source>
        <dbReference type="ARBA" id="ARBA00022801"/>
    </source>
</evidence>
<comment type="catalytic activity">
    <reaction evidence="5">
        <text>O-phospho-L-tyrosyl-[protein] + H2O = L-tyrosyl-[protein] + phosphate</text>
        <dbReference type="Rhea" id="RHEA:10684"/>
        <dbReference type="Rhea" id="RHEA-COMP:10136"/>
        <dbReference type="Rhea" id="RHEA-COMP:20101"/>
        <dbReference type="ChEBI" id="CHEBI:15377"/>
        <dbReference type="ChEBI" id="CHEBI:43474"/>
        <dbReference type="ChEBI" id="CHEBI:46858"/>
        <dbReference type="ChEBI" id="CHEBI:61978"/>
        <dbReference type="EC" id="3.1.3.48"/>
    </reaction>
</comment>
<proteinExistence type="inferred from homology"/>
<comment type="similarity">
    <text evidence="1">Belongs to the low molecular weight phosphotyrosine protein phosphatase family.</text>
</comment>
<evidence type="ECO:0000313" key="7">
    <source>
        <dbReference type="EMBL" id="GLH74825.1"/>
    </source>
</evidence>
<dbReference type="SMART" id="SM00226">
    <property type="entry name" value="LMWPc"/>
    <property type="match status" value="1"/>
</dbReference>
<dbReference type="Proteomes" id="UP001165069">
    <property type="component" value="Unassembled WGS sequence"/>
</dbReference>
<evidence type="ECO:0000256" key="5">
    <source>
        <dbReference type="ARBA" id="ARBA00051722"/>
    </source>
</evidence>
<dbReference type="SUPFAM" id="SSF52788">
    <property type="entry name" value="Phosphotyrosine protein phosphatases I"/>
    <property type="match status" value="1"/>
</dbReference>
<keyword evidence="3" id="KW-0378">Hydrolase</keyword>
<dbReference type="Pfam" id="PF01451">
    <property type="entry name" value="LMWPc"/>
    <property type="match status" value="1"/>
</dbReference>
<keyword evidence="4" id="KW-0904">Protein phosphatase</keyword>
<sequence>MKSTPSIHSILVLCVGNHCRAPIAEGLFRAALAPTIQVSSAGLKALVDCPPAPEAARIMKEHGHDISAHRGRQVTAEMALEADLILVMDASQKEWCTQIAPAVRGRIFLLGQWLSTPPRDIEDPFGQGPEAFRRAYEDIRRSVSAWLPHFHSKQRSA</sequence>
<evidence type="ECO:0000313" key="8">
    <source>
        <dbReference type="Proteomes" id="UP001165069"/>
    </source>
</evidence>
<dbReference type="PANTHER" id="PTHR11717:SF31">
    <property type="entry name" value="LOW MOLECULAR WEIGHT PROTEIN-TYROSINE-PHOSPHATASE ETP-RELATED"/>
    <property type="match status" value="1"/>
</dbReference>
<dbReference type="RefSeq" id="WP_285577545.1">
    <property type="nucleotide sequence ID" value="NZ_BSDE01000008.1"/>
</dbReference>
<dbReference type="InterPro" id="IPR023485">
    <property type="entry name" value="Ptyr_pPase"/>
</dbReference>
<dbReference type="InterPro" id="IPR036196">
    <property type="entry name" value="Ptyr_pPase_sf"/>
</dbReference>
<comment type="caution">
    <text evidence="7">The sequence shown here is derived from an EMBL/GenBank/DDBJ whole genome shotgun (WGS) entry which is preliminary data.</text>
</comment>
<evidence type="ECO:0000256" key="2">
    <source>
        <dbReference type="ARBA" id="ARBA00013064"/>
    </source>
</evidence>
<dbReference type="PANTHER" id="PTHR11717">
    <property type="entry name" value="LOW MOLECULAR WEIGHT PROTEIN TYROSINE PHOSPHATASE"/>
    <property type="match status" value="1"/>
</dbReference>
<protein>
    <recommendedName>
        <fullName evidence="2">protein-tyrosine-phosphatase</fullName>
        <ecNumber evidence="2">3.1.3.48</ecNumber>
    </recommendedName>
</protein>
<dbReference type="CDD" id="cd16343">
    <property type="entry name" value="LMWPTP"/>
    <property type="match status" value="1"/>
</dbReference>